<name>A0AAV3UEX2_9EURY</name>
<keyword evidence="1" id="KW-1133">Transmembrane helix</keyword>
<keyword evidence="1" id="KW-0472">Membrane</keyword>
<accession>A0AAV3UEX2</accession>
<feature type="transmembrane region" description="Helical" evidence="1">
    <location>
        <begin position="12"/>
        <end position="28"/>
    </location>
</feature>
<keyword evidence="3" id="KW-1185">Reference proteome</keyword>
<keyword evidence="1" id="KW-0812">Transmembrane</keyword>
<dbReference type="Proteomes" id="UP001501729">
    <property type="component" value="Unassembled WGS sequence"/>
</dbReference>
<sequence>MEVPFDTGVLWIALWFSIASVLAISLIWRYRTSGRINYQFLSGVFVCSAGGVELGIAQRRLSDSFVPNALVIFCIAVAVLSFARGVIVQRKRAMQSE</sequence>
<comment type="caution">
    <text evidence="2">The sequence shown here is derived from an EMBL/GenBank/DDBJ whole genome shotgun (WGS) entry which is preliminary data.</text>
</comment>
<proteinExistence type="predicted"/>
<feature type="transmembrane region" description="Helical" evidence="1">
    <location>
        <begin position="40"/>
        <end position="57"/>
    </location>
</feature>
<evidence type="ECO:0000313" key="3">
    <source>
        <dbReference type="Proteomes" id="UP001501729"/>
    </source>
</evidence>
<dbReference type="EMBL" id="BAABKX010000001">
    <property type="protein sequence ID" value="GAA5045641.1"/>
    <property type="molecule type" value="Genomic_DNA"/>
</dbReference>
<evidence type="ECO:0000256" key="1">
    <source>
        <dbReference type="SAM" id="Phobius"/>
    </source>
</evidence>
<protein>
    <recommendedName>
        <fullName evidence="4">Holin</fullName>
    </recommendedName>
</protein>
<organism evidence="2 3">
    <name type="scientific">Haladaptatus pallidirubidus</name>
    <dbReference type="NCBI Taxonomy" id="1008152"/>
    <lineage>
        <taxon>Archaea</taxon>
        <taxon>Methanobacteriati</taxon>
        <taxon>Methanobacteriota</taxon>
        <taxon>Stenosarchaea group</taxon>
        <taxon>Halobacteria</taxon>
        <taxon>Halobacteriales</taxon>
        <taxon>Haladaptataceae</taxon>
        <taxon>Haladaptatus</taxon>
    </lineage>
</organism>
<reference evidence="2 3" key="1">
    <citation type="journal article" date="2019" name="Int. J. Syst. Evol. Microbiol.">
        <title>The Global Catalogue of Microorganisms (GCM) 10K type strain sequencing project: providing services to taxonomists for standard genome sequencing and annotation.</title>
        <authorList>
            <consortium name="The Broad Institute Genomics Platform"/>
            <consortium name="The Broad Institute Genome Sequencing Center for Infectious Disease"/>
            <person name="Wu L."/>
            <person name="Ma J."/>
        </authorList>
    </citation>
    <scope>NUCLEOTIDE SEQUENCE [LARGE SCALE GENOMIC DNA]</scope>
    <source>
        <strain evidence="2 3">JCM 17504</strain>
    </source>
</reference>
<evidence type="ECO:0000313" key="2">
    <source>
        <dbReference type="EMBL" id="GAA5045641.1"/>
    </source>
</evidence>
<dbReference type="AlphaFoldDB" id="A0AAV3UEX2"/>
<evidence type="ECO:0008006" key="4">
    <source>
        <dbReference type="Google" id="ProtNLM"/>
    </source>
</evidence>
<gene>
    <name evidence="2" type="ORF">GCM10025751_13830</name>
</gene>
<feature type="transmembrane region" description="Helical" evidence="1">
    <location>
        <begin position="69"/>
        <end position="87"/>
    </location>
</feature>